<name>A0A164QYI9_9CRUS</name>
<proteinExistence type="predicted"/>
<evidence type="ECO:0000313" key="2">
    <source>
        <dbReference type="Proteomes" id="UP000076858"/>
    </source>
</evidence>
<accession>A0A164QYI9</accession>
<sequence length="71" mass="8341">MYIQLHGPSTCLCDKEQRRYALVRPIENQVFTILLYTLSVCCFNSKQSTAHFVFRRMKTLKIVPLVLVLKH</sequence>
<evidence type="ECO:0000313" key="1">
    <source>
        <dbReference type="EMBL" id="KZS08180.1"/>
    </source>
</evidence>
<keyword evidence="2" id="KW-1185">Reference proteome</keyword>
<reference evidence="1 2" key="1">
    <citation type="submission" date="2016-03" db="EMBL/GenBank/DDBJ databases">
        <title>EvidentialGene: Evidence-directed Construction of Genes on Genomes.</title>
        <authorList>
            <person name="Gilbert D.G."/>
            <person name="Choi J.-H."/>
            <person name="Mockaitis K."/>
            <person name="Colbourne J."/>
            <person name="Pfrender M."/>
        </authorList>
    </citation>
    <scope>NUCLEOTIDE SEQUENCE [LARGE SCALE GENOMIC DNA]</scope>
    <source>
        <strain evidence="1 2">Xinb3</strain>
        <tissue evidence="1">Complete organism</tissue>
    </source>
</reference>
<dbReference type="EMBL" id="LRGB01002307">
    <property type="protein sequence ID" value="KZS08180.1"/>
    <property type="molecule type" value="Genomic_DNA"/>
</dbReference>
<dbReference type="Proteomes" id="UP000076858">
    <property type="component" value="Unassembled WGS sequence"/>
</dbReference>
<organism evidence="1 2">
    <name type="scientific">Daphnia magna</name>
    <dbReference type="NCBI Taxonomy" id="35525"/>
    <lineage>
        <taxon>Eukaryota</taxon>
        <taxon>Metazoa</taxon>
        <taxon>Ecdysozoa</taxon>
        <taxon>Arthropoda</taxon>
        <taxon>Crustacea</taxon>
        <taxon>Branchiopoda</taxon>
        <taxon>Diplostraca</taxon>
        <taxon>Cladocera</taxon>
        <taxon>Anomopoda</taxon>
        <taxon>Daphniidae</taxon>
        <taxon>Daphnia</taxon>
    </lineage>
</organism>
<comment type="caution">
    <text evidence="1">The sequence shown here is derived from an EMBL/GenBank/DDBJ whole genome shotgun (WGS) entry which is preliminary data.</text>
</comment>
<gene>
    <name evidence="1" type="ORF">APZ42_027928</name>
</gene>
<protein>
    <submittedName>
        <fullName evidence="1">Uncharacterized protein</fullName>
    </submittedName>
</protein>
<dbReference type="AlphaFoldDB" id="A0A164QYI9"/>